<evidence type="ECO:0000256" key="1">
    <source>
        <dbReference type="SAM" id="MobiDB-lite"/>
    </source>
</evidence>
<proteinExistence type="predicted"/>
<organism evidence="2 3">
    <name type="scientific">Pseudomassariella vexata</name>
    <dbReference type="NCBI Taxonomy" id="1141098"/>
    <lineage>
        <taxon>Eukaryota</taxon>
        <taxon>Fungi</taxon>
        <taxon>Dikarya</taxon>
        <taxon>Ascomycota</taxon>
        <taxon>Pezizomycotina</taxon>
        <taxon>Sordariomycetes</taxon>
        <taxon>Xylariomycetidae</taxon>
        <taxon>Amphisphaeriales</taxon>
        <taxon>Pseudomassariaceae</taxon>
        <taxon>Pseudomassariella</taxon>
    </lineage>
</organism>
<comment type="caution">
    <text evidence="2">The sequence shown here is derived from an EMBL/GenBank/DDBJ whole genome shotgun (WGS) entry which is preliminary data.</text>
</comment>
<dbReference type="Proteomes" id="UP000193689">
    <property type="component" value="Unassembled WGS sequence"/>
</dbReference>
<sequence>MSPREWEAEWRRQDNASMSKGDKNSDDGEIYETIPSKAEEGGSDESTPTNSYAPQPAADEKDSSDANSDNSTEMDSDDSTLAHSHGLPEMWTPEEGELDPLGAEAIATNVQSSPPA</sequence>
<dbReference type="EMBL" id="MCFJ01000009">
    <property type="protein sequence ID" value="ORY62096.1"/>
    <property type="molecule type" value="Genomic_DNA"/>
</dbReference>
<protein>
    <submittedName>
        <fullName evidence="2">Uncharacterized protein</fullName>
    </submittedName>
</protein>
<feature type="region of interest" description="Disordered" evidence="1">
    <location>
        <begin position="1"/>
        <end position="116"/>
    </location>
</feature>
<dbReference type="AlphaFoldDB" id="A0A1Y2DSI9"/>
<feature type="compositionally biased region" description="Polar residues" evidence="1">
    <location>
        <begin position="44"/>
        <end position="53"/>
    </location>
</feature>
<evidence type="ECO:0000313" key="2">
    <source>
        <dbReference type="EMBL" id="ORY62096.1"/>
    </source>
</evidence>
<keyword evidence="3" id="KW-1185">Reference proteome</keyword>
<name>A0A1Y2DSI9_9PEZI</name>
<dbReference type="InParanoid" id="A0A1Y2DSI9"/>
<evidence type="ECO:0000313" key="3">
    <source>
        <dbReference type="Proteomes" id="UP000193689"/>
    </source>
</evidence>
<reference evidence="2 3" key="1">
    <citation type="submission" date="2016-07" db="EMBL/GenBank/DDBJ databases">
        <title>Pervasive Adenine N6-methylation of Active Genes in Fungi.</title>
        <authorList>
            <consortium name="DOE Joint Genome Institute"/>
            <person name="Mondo S.J."/>
            <person name="Dannebaum R.O."/>
            <person name="Kuo R.C."/>
            <person name="Labutti K."/>
            <person name="Haridas S."/>
            <person name="Kuo A."/>
            <person name="Salamov A."/>
            <person name="Ahrendt S.R."/>
            <person name="Lipzen A."/>
            <person name="Sullivan W."/>
            <person name="Andreopoulos W.B."/>
            <person name="Clum A."/>
            <person name="Lindquist E."/>
            <person name="Daum C."/>
            <person name="Ramamoorthy G.K."/>
            <person name="Gryganskyi A."/>
            <person name="Culley D."/>
            <person name="Magnuson J.K."/>
            <person name="James T.Y."/>
            <person name="O'Malley M.A."/>
            <person name="Stajich J.E."/>
            <person name="Spatafora J.W."/>
            <person name="Visel A."/>
            <person name="Grigoriev I.V."/>
        </authorList>
    </citation>
    <scope>NUCLEOTIDE SEQUENCE [LARGE SCALE GENOMIC DNA]</scope>
    <source>
        <strain evidence="2 3">CBS 129021</strain>
    </source>
</reference>
<dbReference type="GeneID" id="63780234"/>
<gene>
    <name evidence="2" type="ORF">BCR38DRAFT_486371</name>
</gene>
<accession>A0A1Y2DSI9</accession>
<dbReference type="RefSeq" id="XP_040713932.1">
    <property type="nucleotide sequence ID" value="XM_040864022.1"/>
</dbReference>
<feature type="compositionally biased region" description="Basic and acidic residues" evidence="1">
    <location>
        <begin position="1"/>
        <end position="26"/>
    </location>
</feature>